<dbReference type="RefSeq" id="WP_092838816.1">
    <property type="nucleotide sequence ID" value="NZ_CP028290.1"/>
</dbReference>
<dbReference type="OrthoDB" id="8613985at2"/>
<dbReference type="Gene3D" id="1.20.120.30">
    <property type="entry name" value="Aspartate receptor, ligand-binding domain"/>
    <property type="match status" value="1"/>
</dbReference>
<evidence type="ECO:0000256" key="1">
    <source>
        <dbReference type="SAM" id="MobiDB-lite"/>
    </source>
</evidence>
<accession>A0A1H0W963</accession>
<feature type="region of interest" description="Disordered" evidence="1">
    <location>
        <begin position="1"/>
        <end position="22"/>
    </location>
</feature>
<keyword evidence="3" id="KW-1185">Reference proteome</keyword>
<dbReference type="Proteomes" id="UP000199317">
    <property type="component" value="Unassembled WGS sequence"/>
</dbReference>
<sequence>MGFFSRLFPPRADGRPVPDDWTSLPDSQASELVLMGDEAAKLLAEIDIDAAIAAQERWVPWLEQVLLHGARDERLRPEAIRDDTRSELGQWLRGPGRVALGHLAAFDMMARRHRYFHQQAADVVLHAEAGDERQARQAFKSGCHASRQVVMLLQELKRGLDRAAR</sequence>
<dbReference type="AlphaFoldDB" id="A0A1H0W963"/>
<evidence type="ECO:0000313" key="2">
    <source>
        <dbReference type="EMBL" id="SDP87284.1"/>
    </source>
</evidence>
<reference evidence="3" key="1">
    <citation type="submission" date="2016-10" db="EMBL/GenBank/DDBJ databases">
        <authorList>
            <person name="Varghese N."/>
            <person name="Submissions S."/>
        </authorList>
    </citation>
    <scope>NUCLEOTIDE SEQUENCE [LARGE SCALE GENOMIC DNA]</scope>
    <source>
        <strain evidence="3">DSM 17101</strain>
    </source>
</reference>
<evidence type="ECO:0000313" key="3">
    <source>
        <dbReference type="Proteomes" id="UP000199317"/>
    </source>
</evidence>
<keyword evidence="2" id="KW-0675">Receptor</keyword>
<name>A0A1H0W963_9BURK</name>
<proteinExistence type="predicted"/>
<organism evidence="2 3">
    <name type="scientific">Paracidovorax cattleyae</name>
    <dbReference type="NCBI Taxonomy" id="80868"/>
    <lineage>
        <taxon>Bacteria</taxon>
        <taxon>Pseudomonadati</taxon>
        <taxon>Pseudomonadota</taxon>
        <taxon>Betaproteobacteria</taxon>
        <taxon>Burkholderiales</taxon>
        <taxon>Comamonadaceae</taxon>
        <taxon>Paracidovorax</taxon>
    </lineage>
</organism>
<protein>
    <submittedName>
        <fullName evidence="2">Chemoreceptor zinc-binding domain-containing protein</fullName>
    </submittedName>
</protein>
<dbReference type="EMBL" id="FNJL01000034">
    <property type="protein sequence ID" value="SDP87284.1"/>
    <property type="molecule type" value="Genomic_DNA"/>
</dbReference>
<gene>
    <name evidence="2" type="ORF">SAMN04489708_13450</name>
</gene>